<comment type="caution">
    <text evidence="1">The sequence shown here is derived from an EMBL/GenBank/DDBJ whole genome shotgun (WGS) entry which is preliminary data.</text>
</comment>
<dbReference type="InterPro" id="IPR046118">
    <property type="entry name" value="DUF6115"/>
</dbReference>
<name>A0ABW0RAH7_9BACL</name>
<evidence type="ECO:0000313" key="2">
    <source>
        <dbReference type="Proteomes" id="UP001595978"/>
    </source>
</evidence>
<dbReference type="Pfam" id="PF19610">
    <property type="entry name" value="DUF6115"/>
    <property type="match status" value="1"/>
</dbReference>
<gene>
    <name evidence="1" type="ORF">ACFPOH_05450</name>
</gene>
<sequence>MENAISVYLLEIKEENDRFIHELTKIKTSQQKSVLNLQAGTVPDPIGKEPVEDDLQKNVVNLDAILPTIPKAIAKNAYIQQKKNMAKEQENMPDVIANEKKGHKLNDEMLQKDVSLKDKVLALHQEGKSIEEIAKITQKGKTEIELLLKFQA</sequence>
<dbReference type="EMBL" id="JBHSNQ010000048">
    <property type="protein sequence ID" value="MFC5541224.1"/>
    <property type="molecule type" value="Genomic_DNA"/>
</dbReference>
<organism evidence="1 2">
    <name type="scientific">Ureibacillus suwonensis</name>
    <dbReference type="NCBI Taxonomy" id="313007"/>
    <lineage>
        <taxon>Bacteria</taxon>
        <taxon>Bacillati</taxon>
        <taxon>Bacillota</taxon>
        <taxon>Bacilli</taxon>
        <taxon>Bacillales</taxon>
        <taxon>Caryophanaceae</taxon>
        <taxon>Ureibacillus</taxon>
    </lineage>
</organism>
<keyword evidence="2" id="KW-1185">Reference proteome</keyword>
<proteinExistence type="predicted"/>
<protein>
    <submittedName>
        <fullName evidence="1">DUF6115 domain-containing protein</fullName>
    </submittedName>
</protein>
<evidence type="ECO:0000313" key="1">
    <source>
        <dbReference type="EMBL" id="MFC5541224.1"/>
    </source>
</evidence>
<dbReference type="Proteomes" id="UP001595978">
    <property type="component" value="Unassembled WGS sequence"/>
</dbReference>
<accession>A0ABW0RAH7</accession>
<reference evidence="2" key="1">
    <citation type="journal article" date="2019" name="Int. J. Syst. Evol. Microbiol.">
        <title>The Global Catalogue of Microorganisms (GCM) 10K type strain sequencing project: providing services to taxonomists for standard genome sequencing and annotation.</title>
        <authorList>
            <consortium name="The Broad Institute Genomics Platform"/>
            <consortium name="The Broad Institute Genome Sequencing Center for Infectious Disease"/>
            <person name="Wu L."/>
            <person name="Ma J."/>
        </authorList>
    </citation>
    <scope>NUCLEOTIDE SEQUENCE [LARGE SCALE GENOMIC DNA]</scope>
    <source>
        <strain evidence="2">CCUG 56331</strain>
    </source>
</reference>